<dbReference type="Proteomes" id="UP000017559">
    <property type="component" value="Unassembled WGS sequence"/>
</dbReference>
<gene>
    <name evidence="1" type="ORF">Moror_4738</name>
</gene>
<comment type="caution">
    <text evidence="1">The sequence shown here is derived from an EMBL/GenBank/DDBJ whole genome shotgun (WGS) entry which is preliminary data.</text>
</comment>
<organism evidence="1 2">
    <name type="scientific">Moniliophthora roreri (strain MCA 2997)</name>
    <name type="common">Cocoa frosty pod rot fungus</name>
    <name type="synonym">Crinipellis roreri</name>
    <dbReference type="NCBI Taxonomy" id="1381753"/>
    <lineage>
        <taxon>Eukaryota</taxon>
        <taxon>Fungi</taxon>
        <taxon>Dikarya</taxon>
        <taxon>Basidiomycota</taxon>
        <taxon>Agaricomycotina</taxon>
        <taxon>Agaricomycetes</taxon>
        <taxon>Agaricomycetidae</taxon>
        <taxon>Agaricales</taxon>
        <taxon>Marasmiineae</taxon>
        <taxon>Marasmiaceae</taxon>
        <taxon>Moniliophthora</taxon>
    </lineage>
</organism>
<dbReference type="AlphaFoldDB" id="V2XHB8"/>
<dbReference type="HOGENOM" id="CLU_1219968_0_0_1"/>
<proteinExistence type="predicted"/>
<evidence type="ECO:0000313" key="1">
    <source>
        <dbReference type="EMBL" id="ESK92206.1"/>
    </source>
</evidence>
<keyword evidence="2" id="KW-1185">Reference proteome</keyword>
<reference evidence="1 2" key="1">
    <citation type="journal article" date="2014" name="BMC Genomics">
        <title>Genome and secretome analysis of the hemibiotrophic fungal pathogen, Moniliophthora roreri, which causes frosty pod rot disease of cacao: mechanisms of the biotrophic and necrotrophic phases.</title>
        <authorList>
            <person name="Meinhardt L.W."/>
            <person name="Costa G.G.L."/>
            <person name="Thomazella D.P.T."/>
            <person name="Teixeira P.J.P.L."/>
            <person name="Carazzolle M.F."/>
            <person name="Schuster S.C."/>
            <person name="Carlson J.E."/>
            <person name="Guiltinan M.J."/>
            <person name="Mieczkowski P."/>
            <person name="Farmer A."/>
            <person name="Ramaraj T."/>
            <person name="Crozier J."/>
            <person name="Davis R.E."/>
            <person name="Shao J."/>
            <person name="Melnick R.L."/>
            <person name="Pereira G.A.G."/>
            <person name="Bailey B.A."/>
        </authorList>
    </citation>
    <scope>NUCLEOTIDE SEQUENCE [LARGE SCALE GENOMIC DNA]</scope>
    <source>
        <strain evidence="1 2">MCA 2997</strain>
    </source>
</reference>
<accession>V2XHB8</accession>
<dbReference type="OrthoDB" id="202840at2759"/>
<dbReference type="EMBL" id="AWSO01000299">
    <property type="protein sequence ID" value="ESK92206.1"/>
    <property type="molecule type" value="Genomic_DNA"/>
</dbReference>
<dbReference type="GO" id="GO:0016740">
    <property type="term" value="F:transferase activity"/>
    <property type="evidence" value="ECO:0007669"/>
    <property type="project" value="UniProtKB-KW"/>
</dbReference>
<sequence>MASLAFLEKVSTPKFLDDRMKVELVYDRRSLVHHNVAPQGKSNLSPHDSREWLFDTKTPGYADAAVFAILNWLRSPAFRGLDAVFDEVKFSSVVKVLASTNVGVPRGLNTHNIIEAKAGDEAGKAIAATTFEPYEAAGFDEIMASWLGLARGDVVSIAPSQNYNAKDCSTVGSLVSLNCEEYCIKIQGNLGTFRCHFPIIGFTARNVEQPDKSFGTRDVYHLLVTFL</sequence>
<evidence type="ECO:0000313" key="2">
    <source>
        <dbReference type="Proteomes" id="UP000017559"/>
    </source>
</evidence>
<name>V2XHB8_MONRO</name>
<dbReference type="Gene3D" id="3.40.30.110">
    <property type="match status" value="1"/>
</dbReference>
<protein>
    <submittedName>
        <fullName evidence="1">Glutathione s-transferase</fullName>
    </submittedName>
</protein>
<dbReference type="KEGG" id="mrr:Moror_4738"/>
<dbReference type="STRING" id="1381753.V2XHB8"/>